<evidence type="ECO:0000313" key="2">
    <source>
        <dbReference type="Proteomes" id="UP001056120"/>
    </source>
</evidence>
<reference evidence="2" key="1">
    <citation type="journal article" date="2022" name="Mol. Ecol. Resour.">
        <title>The genomes of chicory, endive, great burdock and yacon provide insights into Asteraceae palaeo-polyploidization history and plant inulin production.</title>
        <authorList>
            <person name="Fan W."/>
            <person name="Wang S."/>
            <person name="Wang H."/>
            <person name="Wang A."/>
            <person name="Jiang F."/>
            <person name="Liu H."/>
            <person name="Zhao H."/>
            <person name="Xu D."/>
            <person name="Zhang Y."/>
        </authorList>
    </citation>
    <scope>NUCLEOTIDE SEQUENCE [LARGE SCALE GENOMIC DNA]</scope>
    <source>
        <strain evidence="2">cv. Yunnan</strain>
    </source>
</reference>
<name>A0ACB9IIN0_9ASTR</name>
<accession>A0ACB9IIN0</accession>
<organism evidence="1 2">
    <name type="scientific">Smallanthus sonchifolius</name>
    <dbReference type="NCBI Taxonomy" id="185202"/>
    <lineage>
        <taxon>Eukaryota</taxon>
        <taxon>Viridiplantae</taxon>
        <taxon>Streptophyta</taxon>
        <taxon>Embryophyta</taxon>
        <taxon>Tracheophyta</taxon>
        <taxon>Spermatophyta</taxon>
        <taxon>Magnoliopsida</taxon>
        <taxon>eudicotyledons</taxon>
        <taxon>Gunneridae</taxon>
        <taxon>Pentapetalae</taxon>
        <taxon>asterids</taxon>
        <taxon>campanulids</taxon>
        <taxon>Asterales</taxon>
        <taxon>Asteraceae</taxon>
        <taxon>Asteroideae</taxon>
        <taxon>Heliantheae alliance</taxon>
        <taxon>Millerieae</taxon>
        <taxon>Smallanthus</taxon>
    </lineage>
</organism>
<keyword evidence="2" id="KW-1185">Reference proteome</keyword>
<dbReference type="EMBL" id="CM042025">
    <property type="protein sequence ID" value="KAI3807651.1"/>
    <property type="molecule type" value="Genomic_DNA"/>
</dbReference>
<evidence type="ECO:0000313" key="1">
    <source>
        <dbReference type="EMBL" id="KAI3807651.1"/>
    </source>
</evidence>
<reference evidence="1 2" key="2">
    <citation type="journal article" date="2022" name="Mol. Ecol. Resour.">
        <title>The genomes of chicory, endive, great burdock and yacon provide insights into Asteraceae paleo-polyploidization history and plant inulin production.</title>
        <authorList>
            <person name="Fan W."/>
            <person name="Wang S."/>
            <person name="Wang H."/>
            <person name="Wang A."/>
            <person name="Jiang F."/>
            <person name="Liu H."/>
            <person name="Zhao H."/>
            <person name="Xu D."/>
            <person name="Zhang Y."/>
        </authorList>
    </citation>
    <scope>NUCLEOTIDE SEQUENCE [LARGE SCALE GENOMIC DNA]</scope>
    <source>
        <strain evidence="2">cv. Yunnan</strain>
        <tissue evidence="1">Leaves</tissue>
    </source>
</reference>
<gene>
    <name evidence="1" type="ORF">L1987_23584</name>
</gene>
<sequence>MLLVMILFSFCSLASFAPLTKNLVPENPHENIVTQSKYTTSLRGSGGGGRPAGDGGNGVVPVYAAGAAGQRRNHKGGAATYTPCLKGRFAVLIATSSSLLLYIPM</sequence>
<dbReference type="Proteomes" id="UP001056120">
    <property type="component" value="Linkage Group LG08"/>
</dbReference>
<comment type="caution">
    <text evidence="1">The sequence shown here is derived from an EMBL/GenBank/DDBJ whole genome shotgun (WGS) entry which is preliminary data.</text>
</comment>
<proteinExistence type="predicted"/>
<protein>
    <submittedName>
        <fullName evidence="1">Uncharacterized protein</fullName>
    </submittedName>
</protein>